<keyword evidence="1" id="KW-0812">Transmembrane</keyword>
<feature type="transmembrane region" description="Helical" evidence="1">
    <location>
        <begin position="93"/>
        <end position="114"/>
    </location>
</feature>
<evidence type="ECO:0000313" key="2">
    <source>
        <dbReference type="EMBL" id="KAF7262261.1"/>
    </source>
</evidence>
<dbReference type="OrthoDB" id="203862at2759"/>
<dbReference type="AlphaFoldDB" id="A0A8S9ZAA2"/>
<keyword evidence="1" id="KW-1133">Transmembrane helix</keyword>
<dbReference type="Proteomes" id="UP000822476">
    <property type="component" value="Unassembled WGS sequence"/>
</dbReference>
<gene>
    <name evidence="2" type="ORF">EG68_00432</name>
</gene>
<keyword evidence="1" id="KW-0472">Membrane</keyword>
<sequence>MFQNDSGHNLDETLQVHYMYRVQENQTDQSTTTPSLANLSNGVTTQLASAFAFFAEPKPSVDWETKQWQDLARRHTIQEREKRRLKMMIERDVFTSFCVLYVLAHLTFIFWLYFDASKRRREMVERDKQYKRCLQASKAV</sequence>
<protein>
    <submittedName>
        <fullName evidence="2">Uncharacterized protein</fullName>
    </submittedName>
</protein>
<comment type="caution">
    <text evidence="2">The sequence shown here is derived from an EMBL/GenBank/DDBJ whole genome shotgun (WGS) entry which is preliminary data.</text>
</comment>
<name>A0A8S9ZAA2_9TREM</name>
<organism evidence="2 3">
    <name type="scientific">Paragonimus skrjabini miyazakii</name>
    <dbReference type="NCBI Taxonomy" id="59628"/>
    <lineage>
        <taxon>Eukaryota</taxon>
        <taxon>Metazoa</taxon>
        <taxon>Spiralia</taxon>
        <taxon>Lophotrochozoa</taxon>
        <taxon>Platyhelminthes</taxon>
        <taxon>Trematoda</taxon>
        <taxon>Digenea</taxon>
        <taxon>Plagiorchiida</taxon>
        <taxon>Troglotremata</taxon>
        <taxon>Troglotrematidae</taxon>
        <taxon>Paragonimus</taxon>
    </lineage>
</organism>
<proteinExistence type="predicted"/>
<reference evidence="2" key="1">
    <citation type="submission" date="2019-07" db="EMBL/GenBank/DDBJ databases">
        <title>Annotation for the trematode Paragonimus miyazaki's.</title>
        <authorList>
            <person name="Choi Y.-J."/>
        </authorList>
    </citation>
    <scope>NUCLEOTIDE SEQUENCE</scope>
    <source>
        <strain evidence="2">Japan</strain>
    </source>
</reference>
<keyword evidence="3" id="KW-1185">Reference proteome</keyword>
<accession>A0A8S9ZAA2</accession>
<evidence type="ECO:0000256" key="1">
    <source>
        <dbReference type="SAM" id="Phobius"/>
    </source>
</evidence>
<dbReference type="EMBL" id="JTDE01000119">
    <property type="protein sequence ID" value="KAF7262261.1"/>
    <property type="molecule type" value="Genomic_DNA"/>
</dbReference>
<evidence type="ECO:0000313" key="3">
    <source>
        <dbReference type="Proteomes" id="UP000822476"/>
    </source>
</evidence>